<feature type="compositionally biased region" description="Basic residues" evidence="2">
    <location>
        <begin position="56"/>
        <end position="69"/>
    </location>
</feature>
<feature type="compositionally biased region" description="Low complexity" evidence="2">
    <location>
        <begin position="11"/>
        <end position="20"/>
    </location>
</feature>
<evidence type="ECO:0000256" key="2">
    <source>
        <dbReference type="SAM" id="MobiDB-lite"/>
    </source>
</evidence>
<protein>
    <submittedName>
        <fullName evidence="3">Uncharacterized protein</fullName>
    </submittedName>
</protein>
<feature type="region of interest" description="Disordered" evidence="2">
    <location>
        <begin position="1"/>
        <end position="96"/>
    </location>
</feature>
<proteinExistence type="predicted"/>
<accession>A0A445MIQ0</accession>
<dbReference type="AlphaFoldDB" id="A0A445MIQ0"/>
<reference evidence="3" key="1">
    <citation type="journal article" date="2018" name="Data Brief">
        <title>Genome sequence data from 17 accessions of Ensete ventricosum, a staple food crop for millions in Ethiopia.</title>
        <authorList>
            <person name="Yemataw Z."/>
            <person name="Muzemil S."/>
            <person name="Ambachew D."/>
            <person name="Tripathi L."/>
            <person name="Tesfaye K."/>
            <person name="Chala A."/>
            <person name="Farbos A."/>
            <person name="O'Neill P."/>
            <person name="Moore K."/>
            <person name="Grant M."/>
            <person name="Studholme D.J."/>
        </authorList>
    </citation>
    <scope>NUCLEOTIDE SEQUENCE [LARGE SCALE GENOMIC DNA]</scope>
    <source>
        <tissue evidence="3">Leaf</tissue>
    </source>
</reference>
<evidence type="ECO:0000313" key="3">
    <source>
        <dbReference type="EMBL" id="RZR74083.1"/>
    </source>
</evidence>
<dbReference type="Proteomes" id="UP000290560">
    <property type="component" value="Unassembled WGS sequence"/>
</dbReference>
<organism evidence="3">
    <name type="scientific">Ensete ventricosum</name>
    <name type="common">Abyssinian banana</name>
    <name type="synonym">Musa ensete</name>
    <dbReference type="NCBI Taxonomy" id="4639"/>
    <lineage>
        <taxon>Eukaryota</taxon>
        <taxon>Viridiplantae</taxon>
        <taxon>Streptophyta</taxon>
        <taxon>Embryophyta</taxon>
        <taxon>Tracheophyta</taxon>
        <taxon>Spermatophyta</taxon>
        <taxon>Magnoliopsida</taxon>
        <taxon>Liliopsida</taxon>
        <taxon>Zingiberales</taxon>
        <taxon>Musaceae</taxon>
        <taxon>Ensete</taxon>
    </lineage>
</organism>
<keyword evidence="1" id="KW-0175">Coiled coil</keyword>
<dbReference type="EMBL" id="KV876107">
    <property type="protein sequence ID" value="RZR74083.1"/>
    <property type="molecule type" value="Genomic_DNA"/>
</dbReference>
<name>A0A445MIQ0_ENSVE</name>
<sequence>MPKVGGGCPSLAALAPARLAGVPSSPPKVQEIRSEEATKKAAEVSGKPPTEEMPGPRKKAKVTGRRKYRREGEGSKSRAARGKGPANLVDEAPVPRTRPKSVRELCSARFGVDNKDYHVVRMSSLPEQDPDAPLELHLSPLTHDSRIWQDGAASTKYVWEVQIPRLATDLYTLPSEVLIDRAAKIMVSVELEEATRRRQSLEIELSEVKDLLGDLQNQLNDARELLGVSQSQLKDVRARGRRMEDELLNLTRNTEALKVDLPKEAVADYKKSVGFKMGLVRTGQVSYEYGYQVALARFRFRYLELEVEEDPFKNLLEDLTVPMEADQPFDYSLPSPEE</sequence>
<feature type="coiled-coil region" evidence="1">
    <location>
        <begin position="191"/>
        <end position="253"/>
    </location>
</feature>
<evidence type="ECO:0000256" key="1">
    <source>
        <dbReference type="SAM" id="Coils"/>
    </source>
</evidence>
<feature type="compositionally biased region" description="Basic and acidic residues" evidence="2">
    <location>
        <begin position="30"/>
        <end position="42"/>
    </location>
</feature>
<gene>
    <name evidence="3" type="ORF">BHM03_00031752</name>
</gene>